<evidence type="ECO:0000256" key="5">
    <source>
        <dbReference type="SAM" id="SignalP"/>
    </source>
</evidence>
<dbReference type="CDD" id="cd13854">
    <property type="entry name" value="CuRO_1_MaLCC_like"/>
    <property type="match status" value="1"/>
</dbReference>
<dbReference type="PROSITE" id="PS00080">
    <property type="entry name" value="MULTICOPPER_OXIDASE2"/>
    <property type="match status" value="1"/>
</dbReference>
<dbReference type="Gene3D" id="2.60.40.420">
    <property type="entry name" value="Cupredoxins - blue copper proteins"/>
    <property type="match status" value="3"/>
</dbReference>
<dbReference type="CDD" id="cd13901">
    <property type="entry name" value="CuRO_3_MaLCC_like"/>
    <property type="match status" value="1"/>
</dbReference>
<evidence type="ECO:0000259" key="6">
    <source>
        <dbReference type="Pfam" id="PF00394"/>
    </source>
</evidence>
<feature type="domain" description="Plastocyanin-like" evidence="7">
    <location>
        <begin position="403"/>
        <end position="539"/>
    </location>
</feature>
<dbReference type="InterPro" id="IPR001117">
    <property type="entry name" value="Cu-oxidase_2nd"/>
</dbReference>
<feature type="signal peptide" evidence="5">
    <location>
        <begin position="1"/>
        <end position="19"/>
    </location>
</feature>
<evidence type="ECO:0000256" key="4">
    <source>
        <dbReference type="ARBA" id="ARBA00023008"/>
    </source>
</evidence>
<reference evidence="9" key="1">
    <citation type="journal article" date="2020" name="Stud. Mycol.">
        <title>101 Dothideomycetes genomes: a test case for predicting lifestyles and emergence of pathogens.</title>
        <authorList>
            <person name="Haridas S."/>
            <person name="Albert R."/>
            <person name="Binder M."/>
            <person name="Bloem J."/>
            <person name="Labutti K."/>
            <person name="Salamov A."/>
            <person name="Andreopoulos B."/>
            <person name="Baker S."/>
            <person name="Barry K."/>
            <person name="Bills G."/>
            <person name="Bluhm B."/>
            <person name="Cannon C."/>
            <person name="Castanera R."/>
            <person name="Culley D."/>
            <person name="Daum C."/>
            <person name="Ezra D."/>
            <person name="Gonzalez J."/>
            <person name="Henrissat B."/>
            <person name="Kuo A."/>
            <person name="Liang C."/>
            <person name="Lipzen A."/>
            <person name="Lutzoni F."/>
            <person name="Magnuson J."/>
            <person name="Mondo S."/>
            <person name="Nolan M."/>
            <person name="Ohm R."/>
            <person name="Pangilinan J."/>
            <person name="Park H.-J."/>
            <person name="Ramirez L."/>
            <person name="Alfaro M."/>
            <person name="Sun H."/>
            <person name="Tritt A."/>
            <person name="Yoshinaga Y."/>
            <person name="Zwiers L.-H."/>
            <person name="Turgeon B."/>
            <person name="Goodwin S."/>
            <person name="Spatafora J."/>
            <person name="Crous P."/>
            <person name="Grigoriev I."/>
        </authorList>
    </citation>
    <scope>NUCLEOTIDE SEQUENCE</scope>
    <source>
        <strain evidence="9">CBS 675.92</strain>
    </source>
</reference>
<sequence>MTWFKPFMLLSAPLVASLSQEATNGGSLLGTLDFEPLTLHKRQEPPQTRHFTFELTRKTLNPDGVTRDFLVVNGEYPGPTIEANLGDTISVTVINKIDGPKEGTSIHWHGLPQRDTKWADGVPSVTQCPIATGSNFTYTFKLDVAGTTWWHAHFTAQYTDGLFGALIIHGSQYAEEYDIDLGPIHLHDMYHVDYVSYLLPVYQIPPLFIPVDTNLINGRAPFDCNLDTHGSDCKPNSTDVAKFRFQPGKKHLLRLINAGGAVIQHFSVDEHELTVVANDFVPVEPYKTNTVTLGIGQRTDVIVVAKGKNGDTFWMRSEADVFCVNGTVWQPNATAGVYYPNADETKKPTSEKHIWETNACLNDPLNITQPIQKRAVPTPDLTKEIQIKAEPNATGNLVFFVDSSQFRANFSETPLLLAASNGVTEFPDHPEYNIHNYGDANYIRLVIYNSFPVTHTMHLHGHADFWILDEGMGQWNGKIVQAENPQRRDSAQMRMGFPGNPSYLVIQFEADNPGVWSLHCHVVIHVSAGLYMNMIEHPDQIKKGDYKDVMAQTCRPWKEFVKANPPPQFDSGLRLKERDRIERSLKEVRRIKVEARY</sequence>
<evidence type="ECO:0000256" key="2">
    <source>
        <dbReference type="ARBA" id="ARBA00022723"/>
    </source>
</evidence>
<evidence type="ECO:0000259" key="8">
    <source>
        <dbReference type="Pfam" id="PF07732"/>
    </source>
</evidence>
<evidence type="ECO:0000259" key="7">
    <source>
        <dbReference type="Pfam" id="PF07731"/>
    </source>
</evidence>
<dbReference type="GO" id="GO:0005507">
    <property type="term" value="F:copper ion binding"/>
    <property type="evidence" value="ECO:0007669"/>
    <property type="project" value="InterPro"/>
</dbReference>
<keyword evidence="5" id="KW-0732">Signal</keyword>
<dbReference type="AlphaFoldDB" id="A0A6A5T989"/>
<keyword evidence="4" id="KW-0186">Copper</keyword>
<gene>
    <name evidence="9" type="ORF">CC80DRAFT_485453</name>
</gene>
<feature type="chain" id="PRO_5025548079" description="Multicopper oxidase" evidence="5">
    <location>
        <begin position="20"/>
        <end position="597"/>
    </location>
</feature>
<accession>A0A6A5T989</accession>
<organism evidence="9 10">
    <name type="scientific">Byssothecium circinans</name>
    <dbReference type="NCBI Taxonomy" id="147558"/>
    <lineage>
        <taxon>Eukaryota</taxon>
        <taxon>Fungi</taxon>
        <taxon>Dikarya</taxon>
        <taxon>Ascomycota</taxon>
        <taxon>Pezizomycotina</taxon>
        <taxon>Dothideomycetes</taxon>
        <taxon>Pleosporomycetidae</taxon>
        <taxon>Pleosporales</taxon>
        <taxon>Massarineae</taxon>
        <taxon>Massarinaceae</taxon>
        <taxon>Byssothecium</taxon>
    </lineage>
</organism>
<feature type="domain" description="Plastocyanin-like" evidence="8">
    <location>
        <begin position="56"/>
        <end position="171"/>
    </location>
</feature>
<dbReference type="Pfam" id="PF07732">
    <property type="entry name" value="Cu-oxidase_3"/>
    <property type="match status" value="1"/>
</dbReference>
<dbReference type="PROSITE" id="PS00079">
    <property type="entry name" value="MULTICOPPER_OXIDASE1"/>
    <property type="match status" value="1"/>
</dbReference>
<dbReference type="InterPro" id="IPR033138">
    <property type="entry name" value="Cu_oxidase_CS"/>
</dbReference>
<name>A0A6A5T989_9PLEO</name>
<dbReference type="Pfam" id="PF00394">
    <property type="entry name" value="Cu-oxidase"/>
    <property type="match status" value="1"/>
</dbReference>
<protein>
    <recommendedName>
        <fullName evidence="11">Multicopper oxidase</fullName>
    </recommendedName>
</protein>
<dbReference type="InterPro" id="IPR008972">
    <property type="entry name" value="Cupredoxin"/>
</dbReference>
<dbReference type="InterPro" id="IPR011706">
    <property type="entry name" value="Cu-oxidase_C"/>
</dbReference>
<keyword evidence="10" id="KW-1185">Reference proteome</keyword>
<comment type="similarity">
    <text evidence="1">Belongs to the multicopper oxidase family.</text>
</comment>
<dbReference type="PANTHER" id="PTHR11709">
    <property type="entry name" value="MULTI-COPPER OXIDASE"/>
    <property type="match status" value="1"/>
</dbReference>
<proteinExistence type="inferred from homology"/>
<keyword evidence="2" id="KW-0479">Metal-binding</keyword>
<dbReference type="InterPro" id="IPR045087">
    <property type="entry name" value="Cu-oxidase_fam"/>
</dbReference>
<keyword evidence="3" id="KW-0560">Oxidoreductase</keyword>
<evidence type="ECO:0008006" key="11">
    <source>
        <dbReference type="Google" id="ProtNLM"/>
    </source>
</evidence>
<dbReference type="InterPro" id="IPR002355">
    <property type="entry name" value="Cu_oxidase_Cu_BS"/>
</dbReference>
<evidence type="ECO:0000256" key="3">
    <source>
        <dbReference type="ARBA" id="ARBA00023002"/>
    </source>
</evidence>
<evidence type="ECO:0000313" key="9">
    <source>
        <dbReference type="EMBL" id="KAF1948820.1"/>
    </source>
</evidence>
<dbReference type="OrthoDB" id="2121828at2759"/>
<evidence type="ECO:0000313" key="10">
    <source>
        <dbReference type="Proteomes" id="UP000800035"/>
    </source>
</evidence>
<dbReference type="InterPro" id="IPR011707">
    <property type="entry name" value="Cu-oxidase-like_N"/>
</dbReference>
<dbReference type="Proteomes" id="UP000800035">
    <property type="component" value="Unassembled WGS sequence"/>
</dbReference>
<dbReference type="SUPFAM" id="SSF49503">
    <property type="entry name" value="Cupredoxins"/>
    <property type="match status" value="3"/>
</dbReference>
<dbReference type="Pfam" id="PF07731">
    <property type="entry name" value="Cu-oxidase_2"/>
    <property type="match status" value="1"/>
</dbReference>
<dbReference type="GO" id="GO:0016491">
    <property type="term" value="F:oxidoreductase activity"/>
    <property type="evidence" value="ECO:0007669"/>
    <property type="project" value="UniProtKB-KW"/>
</dbReference>
<dbReference type="EMBL" id="ML977047">
    <property type="protein sequence ID" value="KAF1948820.1"/>
    <property type="molecule type" value="Genomic_DNA"/>
</dbReference>
<evidence type="ECO:0000256" key="1">
    <source>
        <dbReference type="ARBA" id="ARBA00010609"/>
    </source>
</evidence>
<feature type="domain" description="Plastocyanin-like" evidence="6">
    <location>
        <begin position="183"/>
        <end position="321"/>
    </location>
</feature>
<dbReference type="PANTHER" id="PTHR11709:SF145">
    <property type="entry name" value="LCC1"/>
    <property type="match status" value="1"/>
</dbReference>